<evidence type="ECO:0000259" key="1">
    <source>
        <dbReference type="PROSITE" id="PS50830"/>
    </source>
</evidence>
<keyword evidence="3" id="KW-1185">Reference proteome</keyword>
<dbReference type="Gene3D" id="2.40.50.90">
    <property type="match status" value="1"/>
</dbReference>
<protein>
    <recommendedName>
        <fullName evidence="1">TNase-like domain-containing protein</fullName>
    </recommendedName>
</protein>
<organism evidence="2 3">
    <name type="scientific">Reticulibacter mediterranei</name>
    <dbReference type="NCBI Taxonomy" id="2778369"/>
    <lineage>
        <taxon>Bacteria</taxon>
        <taxon>Bacillati</taxon>
        <taxon>Chloroflexota</taxon>
        <taxon>Ktedonobacteria</taxon>
        <taxon>Ktedonobacterales</taxon>
        <taxon>Reticulibacteraceae</taxon>
        <taxon>Reticulibacter</taxon>
    </lineage>
</organism>
<reference evidence="2" key="1">
    <citation type="submission" date="2020-10" db="EMBL/GenBank/DDBJ databases">
        <title>Taxonomic study of unclassified bacteria belonging to the class Ktedonobacteria.</title>
        <authorList>
            <person name="Yabe S."/>
            <person name="Wang C.M."/>
            <person name="Zheng Y."/>
            <person name="Sakai Y."/>
            <person name="Cavaletti L."/>
            <person name="Monciardini P."/>
            <person name="Donadio S."/>
        </authorList>
    </citation>
    <scope>NUCLEOTIDE SEQUENCE</scope>
    <source>
        <strain evidence="2">ID150040</strain>
    </source>
</reference>
<dbReference type="SUPFAM" id="SSF50199">
    <property type="entry name" value="Staphylococcal nuclease"/>
    <property type="match status" value="1"/>
</dbReference>
<dbReference type="Pfam" id="PF00565">
    <property type="entry name" value="SNase"/>
    <property type="match status" value="1"/>
</dbReference>
<dbReference type="EMBL" id="BNJK01000001">
    <property type="protein sequence ID" value="GHO92569.1"/>
    <property type="molecule type" value="Genomic_DNA"/>
</dbReference>
<dbReference type="RefSeq" id="WP_220203393.1">
    <property type="nucleotide sequence ID" value="NZ_BNJK01000001.1"/>
</dbReference>
<dbReference type="PROSITE" id="PS50830">
    <property type="entry name" value="TNASE_3"/>
    <property type="match status" value="1"/>
</dbReference>
<sequence length="292" mass="32769">MSSPHYLVMNGNFVIVGKEPDGDSVRFVADNLDLYKQLHRAYRIKPSRDGSVQLRFEGVDAPELHYGSAAQPLGKEARDELLSWMGFDHIVYKHQSTMVQSADPASIRGAILTQAAEANGRPVSYVLLEQDVHLSDGTWVEVDEALLKLTMNYRLLTSGRAYYTVYTSTPFAHRQLLREAAVTARRADQGVWAVDMTSEFALDDQASIGPAGQLILPKLFRRCTDYLKDVNSGAFHGNLAEWLVWVSSNGRDENDLVVVSDKLEVHLSDLLDQRNRRIAFQADLLDITFVEK</sequence>
<dbReference type="InterPro" id="IPR016071">
    <property type="entry name" value="Staphylococal_nuclease_OB-fold"/>
</dbReference>
<dbReference type="Proteomes" id="UP000597444">
    <property type="component" value="Unassembled WGS sequence"/>
</dbReference>
<evidence type="ECO:0000313" key="3">
    <source>
        <dbReference type="Proteomes" id="UP000597444"/>
    </source>
</evidence>
<dbReference type="InterPro" id="IPR035437">
    <property type="entry name" value="SNase_OB-fold_sf"/>
</dbReference>
<accession>A0A8J3IJH3</accession>
<name>A0A8J3IJH3_9CHLR</name>
<proteinExistence type="predicted"/>
<gene>
    <name evidence="2" type="ORF">KSF_026170</name>
</gene>
<feature type="domain" description="TNase-like" evidence="1">
    <location>
        <begin position="21"/>
        <end position="194"/>
    </location>
</feature>
<evidence type="ECO:0000313" key="2">
    <source>
        <dbReference type="EMBL" id="GHO92569.1"/>
    </source>
</evidence>
<dbReference type="AlphaFoldDB" id="A0A8J3IJH3"/>
<comment type="caution">
    <text evidence="2">The sequence shown here is derived from an EMBL/GenBank/DDBJ whole genome shotgun (WGS) entry which is preliminary data.</text>
</comment>